<evidence type="ECO:0000256" key="1">
    <source>
        <dbReference type="SAM" id="MobiDB-lite"/>
    </source>
</evidence>
<feature type="region of interest" description="Disordered" evidence="1">
    <location>
        <begin position="285"/>
        <end position="324"/>
    </location>
</feature>
<comment type="caution">
    <text evidence="2">The sequence shown here is derived from an EMBL/GenBank/DDBJ whole genome shotgun (WGS) entry which is preliminary data.</text>
</comment>
<dbReference type="Proteomes" id="UP001589755">
    <property type="component" value="Unassembled WGS sequence"/>
</dbReference>
<reference evidence="2 3" key="1">
    <citation type="submission" date="2024-09" db="EMBL/GenBank/DDBJ databases">
        <authorList>
            <person name="Sun Q."/>
            <person name="Mori K."/>
        </authorList>
    </citation>
    <scope>NUCLEOTIDE SEQUENCE [LARGE SCALE GENOMIC DNA]</scope>
    <source>
        <strain evidence="2 3">CCM 8543</strain>
    </source>
</reference>
<dbReference type="Gene3D" id="3.60.21.10">
    <property type="match status" value="1"/>
</dbReference>
<proteinExistence type="predicted"/>
<evidence type="ECO:0000313" key="3">
    <source>
        <dbReference type="Proteomes" id="UP001589755"/>
    </source>
</evidence>
<dbReference type="SUPFAM" id="SSF56300">
    <property type="entry name" value="Metallo-dependent phosphatases"/>
    <property type="match status" value="1"/>
</dbReference>
<evidence type="ECO:0000313" key="2">
    <source>
        <dbReference type="EMBL" id="MFC0210654.1"/>
    </source>
</evidence>
<keyword evidence="3" id="KW-1185">Reference proteome</keyword>
<protein>
    <submittedName>
        <fullName evidence="2">Metallophosphoesterase family protein</fullName>
        <ecNumber evidence="2">3.1.-.-</ecNumber>
    </submittedName>
</protein>
<sequence length="324" mass="35735">MAVRICLVADIHHGAPSMTKRGDAALDLMGDFARFANDARADLVLDLGDRISDIDRDTDLGLERDVAEAFRAVEAPICHINGNHDRDHLSVEDNEEILGQALGHQTLDIGEWRIALWRADTRIRRGPDHRGFQLAEADILWLSRTVQNADRPLLVASHVPVSGHSQVGNYYFEANPAASTYPQAARARAVLAQARVPVVCIAGHVHWNTITTVDGITHLTQQSLTESFTTAGEPAAALGLLELGETVRWRVEGRDPIDFAFAPQARRWTPPVPPFHQIPEAARRMKGERHDPVPAIAPSLGRNARPVGGSFRHQRPRVSRGARR</sequence>
<dbReference type="InterPro" id="IPR029052">
    <property type="entry name" value="Metallo-depent_PP-like"/>
</dbReference>
<gene>
    <name evidence="2" type="ORF">ACFFJ2_19900</name>
</gene>
<dbReference type="GO" id="GO:0016787">
    <property type="term" value="F:hydrolase activity"/>
    <property type="evidence" value="ECO:0007669"/>
    <property type="project" value="UniProtKB-KW"/>
</dbReference>
<name>A0ABV6DDC7_9HYPH</name>
<dbReference type="EMBL" id="JBHLXD010000070">
    <property type="protein sequence ID" value="MFC0210654.1"/>
    <property type="molecule type" value="Genomic_DNA"/>
</dbReference>
<accession>A0ABV6DDC7</accession>
<dbReference type="EC" id="3.1.-.-" evidence="2"/>
<feature type="compositionally biased region" description="Basic residues" evidence="1">
    <location>
        <begin position="312"/>
        <end position="324"/>
    </location>
</feature>
<organism evidence="2 3">
    <name type="scientific">Chelativorans intermedius</name>
    <dbReference type="NCBI Taxonomy" id="515947"/>
    <lineage>
        <taxon>Bacteria</taxon>
        <taxon>Pseudomonadati</taxon>
        <taxon>Pseudomonadota</taxon>
        <taxon>Alphaproteobacteria</taxon>
        <taxon>Hyphomicrobiales</taxon>
        <taxon>Phyllobacteriaceae</taxon>
        <taxon>Chelativorans</taxon>
    </lineage>
</organism>
<dbReference type="RefSeq" id="WP_261522913.1">
    <property type="nucleotide sequence ID" value="NZ_JAODNW010000065.1"/>
</dbReference>
<keyword evidence="2" id="KW-0378">Hydrolase</keyword>